<gene>
    <name evidence="2" type="ORF">EXE57_01745</name>
</gene>
<evidence type="ECO:0000313" key="3">
    <source>
        <dbReference type="Proteomes" id="UP000294894"/>
    </source>
</evidence>
<keyword evidence="1" id="KW-1133">Transmembrane helix</keyword>
<dbReference type="EMBL" id="CP038267">
    <property type="protein sequence ID" value="QBR91132.1"/>
    <property type="molecule type" value="Genomic_DNA"/>
</dbReference>
<keyword evidence="3" id="KW-1185">Reference proteome</keyword>
<reference evidence="2 3" key="1">
    <citation type="submission" date="2019-03" db="EMBL/GenBank/DDBJ databases">
        <title>Three New Species of Nocardioides, Nocardioides euryhalodurans sp. nov., Nocardioides seonyuensis sp. nov. and Nocardioides eburneoflavus sp. nov., Iolated from Soil.</title>
        <authorList>
            <person name="Roh S.G."/>
            <person name="Lee C."/>
            <person name="Kim M.-K."/>
            <person name="Kim S.B."/>
        </authorList>
    </citation>
    <scope>NUCLEOTIDE SEQUENCE [LARGE SCALE GENOMIC DNA]</scope>
    <source>
        <strain evidence="2 3">MMS17-SY117</strain>
    </source>
</reference>
<protein>
    <submittedName>
        <fullName evidence="2">Uncharacterized protein</fullName>
    </submittedName>
</protein>
<dbReference type="AlphaFoldDB" id="A0A4V1BDH4"/>
<dbReference type="OrthoDB" id="4963680at2"/>
<evidence type="ECO:0000256" key="1">
    <source>
        <dbReference type="SAM" id="Phobius"/>
    </source>
</evidence>
<keyword evidence="1" id="KW-0812">Transmembrane</keyword>
<keyword evidence="1" id="KW-0472">Membrane</keyword>
<dbReference type="RefSeq" id="WP_135073430.1">
    <property type="nucleotide sequence ID" value="NZ_CP038267.1"/>
</dbReference>
<dbReference type="Proteomes" id="UP000294894">
    <property type="component" value="Chromosome"/>
</dbReference>
<organism evidence="2 3">
    <name type="scientific">Nocardioides euryhalodurans</name>
    <dbReference type="NCBI Taxonomy" id="2518370"/>
    <lineage>
        <taxon>Bacteria</taxon>
        <taxon>Bacillati</taxon>
        <taxon>Actinomycetota</taxon>
        <taxon>Actinomycetes</taxon>
        <taxon>Propionibacteriales</taxon>
        <taxon>Nocardioidaceae</taxon>
        <taxon>Nocardioides</taxon>
    </lineage>
</organism>
<evidence type="ECO:0000313" key="2">
    <source>
        <dbReference type="EMBL" id="QBR91132.1"/>
    </source>
</evidence>
<name>A0A4V1BDH4_9ACTN</name>
<feature type="transmembrane region" description="Helical" evidence="1">
    <location>
        <begin position="538"/>
        <end position="555"/>
    </location>
</feature>
<feature type="transmembrane region" description="Helical" evidence="1">
    <location>
        <begin position="441"/>
        <end position="459"/>
    </location>
</feature>
<dbReference type="KEGG" id="noy:EXE57_01745"/>
<sequence length="558" mass="59843">MDAEQFLDDGDMPPQGSPLLRDVEVAECLRLLACLDDGNPQPPEVQAEAQGALMSMAIPGQVLSEFLHRTARDPTSLALGGLTIIGAEIRGDLHLVGLDWPRSLRLVACRITHFLRMHGTRLDSLELDSSQADHLAIENSHLARGLVLPPTADGIGLFDVGIGGDVRFDRQRFPGADELKPTEVTLDRVAVGGDLVVEGVRSFIGLRSVSVAQAFRLECTLEDPDLQPSFNASRLEVGDDLVIDPEFVDVARSAILLSLAETTANSVHIAAPVYRHAEVYLGGVRCDRLVMAGESRFARSRFQSVGPHPPGGIALPRAEVGLLVTPRDPGDLPPLRSARGWKLGGVLGVVADDVRVAGAWLTALPEGVSVDEDVSHEEGPSSQVWSELANAYETMGQASDARRIRYRWAGLAAQMGPLPSRVVQVIYRITTGYGHYPLRSLAWLLGVFLVALGLIAVTGDDFTTETTAAIAAHEYPGATIADIPGRVRAADCTNPSWDTPCMNTLEYAASVAIPPAIATPAWLPPPGPVSLVMHTLRVLSWVFVGFLLAGLTGLLRRQ</sequence>
<proteinExistence type="predicted"/>
<accession>A0A4V1BDH4</accession>